<evidence type="ECO:0000256" key="7">
    <source>
        <dbReference type="ARBA" id="ARBA00023004"/>
    </source>
</evidence>
<evidence type="ECO:0000313" key="12">
    <source>
        <dbReference type="Proteomes" id="UP000524246"/>
    </source>
</evidence>
<dbReference type="InterPro" id="IPR039261">
    <property type="entry name" value="FNR_nucleotide-bd"/>
</dbReference>
<keyword evidence="3" id="KW-0001">2Fe-2S</keyword>
<keyword evidence="9" id="KW-1133">Transmembrane helix</keyword>
<sequence length="333" mass="38024">GLWAQVLDFFDNWDDVAEAMLGVTIIIIAGILWTFWGRRRLPYGWWYALHPLVYVGLYFSIEHQFETGPTATATSIFVGYWWFLYGFLALNIAYYRLVRPVLLFWRYRFEILEIKPECEDVVSVLIGGKNIKAFKFAAGQFVSVRFLAKGFWWEEHPFSLSKAPGGDTLRLSIKALGDFTRKVPQLISGTKILLDGPFGTLTAARSKKDKVALYAGGIGITPLRALAEEFLQLGKKVTLFYGNRTQQGIALKAELDFLAAENRLQLYYVLSADPKWQGERGNIDREKVSRLLPDFSDCDHYLCGPPPMMSKLEQSLKEMGVTTKYIHNERFAF</sequence>
<organism evidence="11 12">
    <name type="scientific">SAR324 cluster bacterium</name>
    <dbReference type="NCBI Taxonomy" id="2024889"/>
    <lineage>
        <taxon>Bacteria</taxon>
        <taxon>Deltaproteobacteria</taxon>
        <taxon>SAR324 cluster</taxon>
    </lineage>
</organism>
<keyword evidence="4" id="KW-0479">Metal-binding</keyword>
<feature type="transmembrane region" description="Helical" evidence="9">
    <location>
        <begin position="16"/>
        <end position="36"/>
    </location>
</feature>
<feature type="transmembrane region" description="Helical" evidence="9">
    <location>
        <begin position="81"/>
        <end position="98"/>
    </location>
</feature>
<protein>
    <recommendedName>
        <fullName evidence="10">FAD-binding FR-type domain-containing protein</fullName>
    </recommendedName>
</protein>
<feature type="domain" description="FAD-binding FR-type" evidence="10">
    <location>
        <begin position="104"/>
        <end position="204"/>
    </location>
</feature>
<dbReference type="InterPro" id="IPR050415">
    <property type="entry name" value="MRET"/>
</dbReference>
<keyword evidence="9" id="KW-0472">Membrane</keyword>
<evidence type="ECO:0000256" key="9">
    <source>
        <dbReference type="SAM" id="Phobius"/>
    </source>
</evidence>
<gene>
    <name evidence="11" type="ORF">GYA55_02075</name>
</gene>
<keyword evidence="9" id="KW-0812">Transmembrane</keyword>
<keyword evidence="2" id="KW-0285">Flavoprotein</keyword>
<dbReference type="AlphaFoldDB" id="A0A7X9IKF8"/>
<keyword evidence="8" id="KW-0411">Iron-sulfur</keyword>
<dbReference type="CDD" id="cd06198">
    <property type="entry name" value="FNR_like_3"/>
    <property type="match status" value="1"/>
</dbReference>
<dbReference type="PRINTS" id="PR00410">
    <property type="entry name" value="PHEHYDRXLASE"/>
</dbReference>
<dbReference type="GO" id="GO:0050660">
    <property type="term" value="F:flavin adenine dinucleotide binding"/>
    <property type="evidence" value="ECO:0007669"/>
    <property type="project" value="TreeGrafter"/>
</dbReference>
<dbReference type="Pfam" id="PF00175">
    <property type="entry name" value="NAD_binding_1"/>
    <property type="match status" value="1"/>
</dbReference>
<dbReference type="Proteomes" id="UP000524246">
    <property type="component" value="Unassembled WGS sequence"/>
</dbReference>
<dbReference type="InterPro" id="IPR001433">
    <property type="entry name" value="OxRdtase_FAD/NAD-bd"/>
</dbReference>
<comment type="cofactor">
    <cofactor evidence="1">
        <name>FAD</name>
        <dbReference type="ChEBI" id="CHEBI:57692"/>
    </cofactor>
</comment>
<evidence type="ECO:0000256" key="1">
    <source>
        <dbReference type="ARBA" id="ARBA00001974"/>
    </source>
</evidence>
<evidence type="ECO:0000256" key="6">
    <source>
        <dbReference type="ARBA" id="ARBA00023002"/>
    </source>
</evidence>
<accession>A0A7X9IKF8</accession>
<proteinExistence type="predicted"/>
<dbReference type="PROSITE" id="PS51384">
    <property type="entry name" value="FAD_FR"/>
    <property type="match status" value="1"/>
</dbReference>
<name>A0A7X9IKF8_9DELT</name>
<comment type="caution">
    <text evidence="11">The sequence shown here is derived from an EMBL/GenBank/DDBJ whole genome shotgun (WGS) entry which is preliminary data.</text>
</comment>
<dbReference type="EMBL" id="JAAZON010000084">
    <property type="protein sequence ID" value="NMC61935.1"/>
    <property type="molecule type" value="Genomic_DNA"/>
</dbReference>
<evidence type="ECO:0000256" key="3">
    <source>
        <dbReference type="ARBA" id="ARBA00022714"/>
    </source>
</evidence>
<reference evidence="11 12" key="1">
    <citation type="journal article" date="2020" name="Biotechnol. Biofuels">
        <title>New insights from the biogas microbiome by comprehensive genome-resolved metagenomics of nearly 1600 species originating from multiple anaerobic digesters.</title>
        <authorList>
            <person name="Campanaro S."/>
            <person name="Treu L."/>
            <person name="Rodriguez-R L.M."/>
            <person name="Kovalovszki A."/>
            <person name="Ziels R.M."/>
            <person name="Maus I."/>
            <person name="Zhu X."/>
            <person name="Kougias P.G."/>
            <person name="Basile A."/>
            <person name="Luo G."/>
            <person name="Schluter A."/>
            <person name="Konstantinidis K.T."/>
            <person name="Angelidaki I."/>
        </authorList>
    </citation>
    <scope>NUCLEOTIDE SEQUENCE [LARGE SCALE GENOMIC DNA]</scope>
    <source>
        <strain evidence="11">AS27yjCOA_65</strain>
    </source>
</reference>
<dbReference type="PANTHER" id="PTHR47354">
    <property type="entry name" value="NADH OXIDOREDUCTASE HCR"/>
    <property type="match status" value="1"/>
</dbReference>
<keyword evidence="7" id="KW-0408">Iron</keyword>
<dbReference type="Gene3D" id="2.40.30.10">
    <property type="entry name" value="Translation factors"/>
    <property type="match status" value="1"/>
</dbReference>
<dbReference type="InterPro" id="IPR017938">
    <property type="entry name" value="Riboflavin_synthase-like_b-brl"/>
</dbReference>
<feature type="transmembrane region" description="Helical" evidence="9">
    <location>
        <begin position="43"/>
        <end position="61"/>
    </location>
</feature>
<dbReference type="SUPFAM" id="SSF63380">
    <property type="entry name" value="Riboflavin synthase domain-like"/>
    <property type="match status" value="1"/>
</dbReference>
<dbReference type="InterPro" id="IPR017927">
    <property type="entry name" value="FAD-bd_FR_type"/>
</dbReference>
<evidence type="ECO:0000259" key="10">
    <source>
        <dbReference type="PROSITE" id="PS51384"/>
    </source>
</evidence>
<keyword evidence="6" id="KW-0560">Oxidoreductase</keyword>
<evidence type="ECO:0000256" key="2">
    <source>
        <dbReference type="ARBA" id="ARBA00022630"/>
    </source>
</evidence>
<evidence type="ECO:0000256" key="8">
    <source>
        <dbReference type="ARBA" id="ARBA00023014"/>
    </source>
</evidence>
<evidence type="ECO:0000313" key="11">
    <source>
        <dbReference type="EMBL" id="NMC61935.1"/>
    </source>
</evidence>
<feature type="non-terminal residue" evidence="11">
    <location>
        <position position="1"/>
    </location>
</feature>
<dbReference type="GO" id="GO:0016491">
    <property type="term" value="F:oxidoreductase activity"/>
    <property type="evidence" value="ECO:0007669"/>
    <property type="project" value="UniProtKB-KW"/>
</dbReference>
<dbReference type="PANTHER" id="PTHR47354:SF8">
    <property type="entry name" value="1,2-PHENYLACETYL-COA EPOXIDASE, SUBUNIT E"/>
    <property type="match status" value="1"/>
</dbReference>
<dbReference type="InterPro" id="IPR013112">
    <property type="entry name" value="FAD-bd_8"/>
</dbReference>
<dbReference type="Gene3D" id="3.40.50.80">
    <property type="entry name" value="Nucleotide-binding domain of ferredoxin-NADP reductase (FNR) module"/>
    <property type="match status" value="1"/>
</dbReference>
<dbReference type="SUPFAM" id="SSF52343">
    <property type="entry name" value="Ferredoxin reductase-like, C-terminal NADP-linked domain"/>
    <property type="match status" value="1"/>
</dbReference>
<dbReference type="Pfam" id="PF08022">
    <property type="entry name" value="FAD_binding_8"/>
    <property type="match status" value="1"/>
</dbReference>
<evidence type="ECO:0000256" key="5">
    <source>
        <dbReference type="ARBA" id="ARBA00022827"/>
    </source>
</evidence>
<dbReference type="GO" id="GO:0046872">
    <property type="term" value="F:metal ion binding"/>
    <property type="evidence" value="ECO:0007669"/>
    <property type="project" value="UniProtKB-KW"/>
</dbReference>
<dbReference type="GO" id="GO:0051537">
    <property type="term" value="F:2 iron, 2 sulfur cluster binding"/>
    <property type="evidence" value="ECO:0007669"/>
    <property type="project" value="UniProtKB-KW"/>
</dbReference>
<keyword evidence="5" id="KW-0274">FAD</keyword>
<evidence type="ECO:0000256" key="4">
    <source>
        <dbReference type="ARBA" id="ARBA00022723"/>
    </source>
</evidence>